<dbReference type="Gene3D" id="3.40.50.150">
    <property type="entry name" value="Vaccinia Virus protein VP39"/>
    <property type="match status" value="1"/>
</dbReference>
<dbReference type="InterPro" id="IPR051419">
    <property type="entry name" value="Lys/N-term_MeTrsfase_sf"/>
</dbReference>
<evidence type="ECO:0000256" key="4">
    <source>
        <dbReference type="SAM" id="MobiDB-lite"/>
    </source>
</evidence>
<dbReference type="EMBL" id="KV750939">
    <property type="protein sequence ID" value="OCL02513.1"/>
    <property type="molecule type" value="Genomic_DNA"/>
</dbReference>
<gene>
    <name evidence="5" type="ORF">AOQ84DRAFT_180145</name>
</gene>
<evidence type="ECO:0000256" key="3">
    <source>
        <dbReference type="ARBA" id="ARBA00022679"/>
    </source>
</evidence>
<proteinExistence type="inferred from homology"/>
<dbReference type="SUPFAM" id="SSF53335">
    <property type="entry name" value="S-adenosyl-L-methionine-dependent methyltransferases"/>
    <property type="match status" value="1"/>
</dbReference>
<keyword evidence="2" id="KW-0489">Methyltransferase</keyword>
<evidence type="ECO:0000313" key="5">
    <source>
        <dbReference type="EMBL" id="OCL02513.1"/>
    </source>
</evidence>
<evidence type="ECO:0000256" key="1">
    <source>
        <dbReference type="ARBA" id="ARBA00008361"/>
    </source>
</evidence>
<dbReference type="PANTHER" id="PTHR12176">
    <property type="entry name" value="SAM-DEPENDENT METHYLTRANSFERASE SUPERFAMILY PROTEIN"/>
    <property type="match status" value="1"/>
</dbReference>
<name>A0A8E2EPY5_9PEZI</name>
<dbReference type="OrthoDB" id="411785at2759"/>
<sequence>MVPSPPPFASVDYWNARFRSNPTAFDWLQPASILDAPLIAALLDCPIQKPGILHVGCGTSLLSYHLREHVETPGQIHNVDFSEEVIELGKKQERDIFKAPNREGEGQIKSKSEDNDTAIQNEDIAEANVTMKTHVDAGECDNKATPPSRSSSQTKSTSEITPRPFMRWDTANLLSLSSILSVCKTSSYYLIVDKSCSDSIACAEDVFISLPYPLTFLYPSPYAPSNLLTPIPIHPLHILALHLGLVTQPGGRWITFSYSNSRFPFLPSSPLDSEDLEDAIPDELLMHGFPDPAELWTLERKEAVEAPPEGGTEVVHRPKVSHWLYVLVRTERELRMQ</sequence>
<protein>
    <recommendedName>
        <fullName evidence="7">Methyltransferase domain-containing protein</fullName>
    </recommendedName>
</protein>
<reference evidence="5 6" key="1">
    <citation type="journal article" date="2016" name="Nat. Commun.">
        <title>Ectomycorrhizal ecology is imprinted in the genome of the dominant symbiotic fungus Cenococcum geophilum.</title>
        <authorList>
            <consortium name="DOE Joint Genome Institute"/>
            <person name="Peter M."/>
            <person name="Kohler A."/>
            <person name="Ohm R.A."/>
            <person name="Kuo A."/>
            <person name="Krutzmann J."/>
            <person name="Morin E."/>
            <person name="Arend M."/>
            <person name="Barry K.W."/>
            <person name="Binder M."/>
            <person name="Choi C."/>
            <person name="Clum A."/>
            <person name="Copeland A."/>
            <person name="Grisel N."/>
            <person name="Haridas S."/>
            <person name="Kipfer T."/>
            <person name="LaButti K."/>
            <person name="Lindquist E."/>
            <person name="Lipzen A."/>
            <person name="Maire R."/>
            <person name="Meier B."/>
            <person name="Mihaltcheva S."/>
            <person name="Molinier V."/>
            <person name="Murat C."/>
            <person name="Poggeler S."/>
            <person name="Quandt C.A."/>
            <person name="Sperisen C."/>
            <person name="Tritt A."/>
            <person name="Tisserant E."/>
            <person name="Crous P.W."/>
            <person name="Henrissat B."/>
            <person name="Nehls U."/>
            <person name="Egli S."/>
            <person name="Spatafora J.W."/>
            <person name="Grigoriev I.V."/>
            <person name="Martin F.M."/>
        </authorList>
    </citation>
    <scope>NUCLEOTIDE SEQUENCE [LARGE SCALE GENOMIC DNA]</scope>
    <source>
        <strain evidence="5 6">CBS 207.34</strain>
    </source>
</reference>
<comment type="similarity">
    <text evidence="1">Belongs to the methyltransferase superfamily.</text>
</comment>
<keyword evidence="3" id="KW-0808">Transferase</keyword>
<dbReference type="Pfam" id="PF01209">
    <property type="entry name" value="Ubie_methyltran"/>
    <property type="match status" value="1"/>
</dbReference>
<dbReference type="GO" id="GO:0032259">
    <property type="term" value="P:methylation"/>
    <property type="evidence" value="ECO:0007669"/>
    <property type="project" value="UniProtKB-KW"/>
</dbReference>
<evidence type="ECO:0000313" key="6">
    <source>
        <dbReference type="Proteomes" id="UP000250140"/>
    </source>
</evidence>
<dbReference type="PANTHER" id="PTHR12176:SF84">
    <property type="entry name" value="METHYLTRANSFERASE DOMAIN-CONTAINING PROTEIN"/>
    <property type="match status" value="1"/>
</dbReference>
<dbReference type="Proteomes" id="UP000250140">
    <property type="component" value="Unassembled WGS sequence"/>
</dbReference>
<feature type="region of interest" description="Disordered" evidence="4">
    <location>
        <begin position="138"/>
        <end position="161"/>
    </location>
</feature>
<evidence type="ECO:0008006" key="7">
    <source>
        <dbReference type="Google" id="ProtNLM"/>
    </source>
</evidence>
<dbReference type="AlphaFoldDB" id="A0A8E2EPY5"/>
<dbReference type="GO" id="GO:0008168">
    <property type="term" value="F:methyltransferase activity"/>
    <property type="evidence" value="ECO:0007669"/>
    <property type="project" value="UniProtKB-KW"/>
</dbReference>
<keyword evidence="6" id="KW-1185">Reference proteome</keyword>
<organism evidence="5 6">
    <name type="scientific">Glonium stellatum</name>
    <dbReference type="NCBI Taxonomy" id="574774"/>
    <lineage>
        <taxon>Eukaryota</taxon>
        <taxon>Fungi</taxon>
        <taxon>Dikarya</taxon>
        <taxon>Ascomycota</taxon>
        <taxon>Pezizomycotina</taxon>
        <taxon>Dothideomycetes</taxon>
        <taxon>Pleosporomycetidae</taxon>
        <taxon>Gloniales</taxon>
        <taxon>Gloniaceae</taxon>
        <taxon>Glonium</taxon>
    </lineage>
</organism>
<accession>A0A8E2EPY5</accession>
<evidence type="ECO:0000256" key="2">
    <source>
        <dbReference type="ARBA" id="ARBA00022603"/>
    </source>
</evidence>
<dbReference type="InterPro" id="IPR029063">
    <property type="entry name" value="SAM-dependent_MTases_sf"/>
</dbReference>
<feature type="compositionally biased region" description="Low complexity" evidence="4">
    <location>
        <begin position="145"/>
        <end position="158"/>
    </location>
</feature>